<feature type="domain" description="HTH crp-type" evidence="5">
    <location>
        <begin position="142"/>
        <end position="205"/>
    </location>
</feature>
<evidence type="ECO:0000259" key="5">
    <source>
        <dbReference type="PROSITE" id="PS51063"/>
    </source>
</evidence>
<dbReference type="PROSITE" id="PS50042">
    <property type="entry name" value="CNMP_BINDING_3"/>
    <property type="match status" value="1"/>
</dbReference>
<protein>
    <submittedName>
        <fullName evidence="6 7">Crp/Fnr family transcriptional regulator</fullName>
    </submittedName>
</protein>
<keyword evidence="3" id="KW-0804">Transcription</keyword>
<dbReference type="InterPro" id="IPR012318">
    <property type="entry name" value="HTH_CRP"/>
</dbReference>
<name>A0A0P7WLU9_9RHOB</name>
<dbReference type="Proteomes" id="UP000050413">
    <property type="component" value="Unassembled WGS sequence"/>
</dbReference>
<dbReference type="InterPro" id="IPR036388">
    <property type="entry name" value="WH-like_DNA-bd_sf"/>
</dbReference>
<keyword evidence="1" id="KW-0805">Transcription regulation</keyword>
<accession>A0A0P7WLU9</accession>
<dbReference type="Gene3D" id="2.60.120.10">
    <property type="entry name" value="Jelly Rolls"/>
    <property type="match status" value="1"/>
</dbReference>
<dbReference type="GO" id="GO:0003700">
    <property type="term" value="F:DNA-binding transcription factor activity"/>
    <property type="evidence" value="ECO:0007669"/>
    <property type="project" value="TreeGrafter"/>
</dbReference>
<dbReference type="Gene3D" id="1.10.10.10">
    <property type="entry name" value="Winged helix-like DNA-binding domain superfamily/Winged helix DNA-binding domain"/>
    <property type="match status" value="1"/>
</dbReference>
<dbReference type="Proteomes" id="UP000182045">
    <property type="component" value="Unassembled WGS sequence"/>
</dbReference>
<dbReference type="InterPro" id="IPR050397">
    <property type="entry name" value="Env_Response_Regulators"/>
</dbReference>
<dbReference type="Pfam" id="PF13545">
    <property type="entry name" value="HTH_Crp_2"/>
    <property type="match status" value="1"/>
</dbReference>
<evidence type="ECO:0000256" key="3">
    <source>
        <dbReference type="ARBA" id="ARBA00023163"/>
    </source>
</evidence>
<dbReference type="SUPFAM" id="SSF46785">
    <property type="entry name" value="Winged helix' DNA-binding domain"/>
    <property type="match status" value="1"/>
</dbReference>
<sequence>MAWAEALLPGLDAATIAKLDAMPAMQLPKGQCLFRAGDHAQGFAMVLEGRVEVTLTAASGREILLYAIEPGQSCIQTTLGLMGDAPYSGEAMTVTPARLVMIPPAEFARLMHGSEVFRAFVFRAFAARMAELTALLESVAFTRIEARLARALLDLAQGGQVTATHAELAARIGSAREVVSRQLERWAGQGLIATQRGQITLLDLAQLGRIAPE</sequence>
<dbReference type="PATRIC" id="fig|1666912.4.peg.1440"/>
<dbReference type="Pfam" id="PF00027">
    <property type="entry name" value="cNMP_binding"/>
    <property type="match status" value="1"/>
</dbReference>
<dbReference type="PANTHER" id="PTHR24567:SF74">
    <property type="entry name" value="HTH-TYPE TRANSCRIPTIONAL REGULATOR ARCR"/>
    <property type="match status" value="1"/>
</dbReference>
<dbReference type="RefSeq" id="WP_072246528.1">
    <property type="nucleotide sequence ID" value="NZ_FBYC01000004.1"/>
</dbReference>
<proteinExistence type="predicted"/>
<keyword evidence="2" id="KW-0238">DNA-binding</keyword>
<evidence type="ECO:0000313" key="9">
    <source>
        <dbReference type="Proteomes" id="UP000182045"/>
    </source>
</evidence>
<dbReference type="InterPro" id="IPR000595">
    <property type="entry name" value="cNMP-bd_dom"/>
</dbReference>
<dbReference type="PANTHER" id="PTHR24567">
    <property type="entry name" value="CRP FAMILY TRANSCRIPTIONAL REGULATORY PROTEIN"/>
    <property type="match status" value="1"/>
</dbReference>
<reference evidence="7 8" key="1">
    <citation type="submission" date="2015-09" db="EMBL/GenBank/DDBJ databases">
        <title>Identification and resolution of microdiversity through metagenomic sequencing of parallel consortia.</title>
        <authorList>
            <person name="Nelson W.C."/>
            <person name="Romine M.F."/>
            <person name="Lindemann S.R."/>
        </authorList>
    </citation>
    <scope>NUCLEOTIDE SEQUENCE [LARGE SCALE GENOMIC DNA]</scope>
    <source>
        <strain evidence="7">HL-91</strain>
    </source>
</reference>
<dbReference type="EMBL" id="LJSG01000013">
    <property type="protein sequence ID" value="KPP91808.1"/>
    <property type="molecule type" value="Genomic_DNA"/>
</dbReference>
<dbReference type="GO" id="GO:0005829">
    <property type="term" value="C:cytosol"/>
    <property type="evidence" value="ECO:0007669"/>
    <property type="project" value="TreeGrafter"/>
</dbReference>
<dbReference type="AlphaFoldDB" id="A0A0P7WLU9"/>
<dbReference type="PROSITE" id="PS51063">
    <property type="entry name" value="HTH_CRP_2"/>
    <property type="match status" value="1"/>
</dbReference>
<gene>
    <name evidence="6" type="ORF">Ga0058931_2402</name>
    <name evidence="7" type="ORF">HLUCCA05_01445</name>
</gene>
<dbReference type="SUPFAM" id="SSF51206">
    <property type="entry name" value="cAMP-binding domain-like"/>
    <property type="match status" value="1"/>
</dbReference>
<reference evidence="6 9" key="2">
    <citation type="submission" date="2016-01" db="EMBL/GenBank/DDBJ databases">
        <authorList>
            <person name="Varghese N."/>
        </authorList>
    </citation>
    <scope>NUCLEOTIDE SEQUENCE [LARGE SCALE GENOMIC DNA]</scope>
    <source>
        <strain evidence="6 9">HL-91</strain>
    </source>
</reference>
<evidence type="ECO:0000313" key="8">
    <source>
        <dbReference type="Proteomes" id="UP000050413"/>
    </source>
</evidence>
<dbReference type="STRING" id="1666912.Ga0058931_2402"/>
<evidence type="ECO:0000313" key="6">
    <source>
        <dbReference type="EMBL" id="CUX82481.1"/>
    </source>
</evidence>
<evidence type="ECO:0000313" key="7">
    <source>
        <dbReference type="EMBL" id="KPP91808.1"/>
    </source>
</evidence>
<dbReference type="EMBL" id="FBYC01000004">
    <property type="protein sequence ID" value="CUX82481.1"/>
    <property type="molecule type" value="Genomic_DNA"/>
</dbReference>
<dbReference type="InterPro" id="IPR014710">
    <property type="entry name" value="RmlC-like_jellyroll"/>
</dbReference>
<evidence type="ECO:0000259" key="4">
    <source>
        <dbReference type="PROSITE" id="PS50042"/>
    </source>
</evidence>
<comment type="caution">
    <text evidence="7">The sequence shown here is derived from an EMBL/GenBank/DDBJ whole genome shotgun (WGS) entry which is preliminary data.</text>
</comment>
<evidence type="ECO:0000256" key="1">
    <source>
        <dbReference type="ARBA" id="ARBA00023015"/>
    </source>
</evidence>
<dbReference type="OrthoDB" id="9776746at2"/>
<dbReference type="GO" id="GO:0003677">
    <property type="term" value="F:DNA binding"/>
    <property type="evidence" value="ECO:0007669"/>
    <property type="project" value="UniProtKB-KW"/>
</dbReference>
<dbReference type="SMART" id="SM00419">
    <property type="entry name" value="HTH_CRP"/>
    <property type="match status" value="1"/>
</dbReference>
<evidence type="ECO:0000256" key="2">
    <source>
        <dbReference type="ARBA" id="ARBA00023125"/>
    </source>
</evidence>
<dbReference type="CDD" id="cd00038">
    <property type="entry name" value="CAP_ED"/>
    <property type="match status" value="1"/>
</dbReference>
<organism evidence="7 8">
    <name type="scientific">Roseibaca calidilacus</name>
    <dbReference type="NCBI Taxonomy" id="1666912"/>
    <lineage>
        <taxon>Bacteria</taxon>
        <taxon>Pseudomonadati</taxon>
        <taxon>Pseudomonadota</taxon>
        <taxon>Alphaproteobacteria</taxon>
        <taxon>Rhodobacterales</taxon>
        <taxon>Paracoccaceae</taxon>
        <taxon>Roseinatronobacter</taxon>
    </lineage>
</organism>
<feature type="domain" description="Cyclic nucleotide-binding" evidence="4">
    <location>
        <begin position="19"/>
        <end position="128"/>
    </location>
</feature>
<keyword evidence="9" id="KW-1185">Reference proteome</keyword>
<dbReference type="InterPro" id="IPR036390">
    <property type="entry name" value="WH_DNA-bd_sf"/>
</dbReference>
<dbReference type="InterPro" id="IPR018490">
    <property type="entry name" value="cNMP-bd_dom_sf"/>
</dbReference>